<protein>
    <submittedName>
        <fullName evidence="1">Uncharacterized protein</fullName>
    </submittedName>
</protein>
<organism evidence="1 2">
    <name type="scientific">Tritonibacter scottomollicae</name>
    <name type="common">Epibacterium scottomollicae</name>
    <dbReference type="NCBI Taxonomy" id="483013"/>
    <lineage>
        <taxon>Bacteria</taxon>
        <taxon>Pseudomonadati</taxon>
        <taxon>Pseudomonadota</taxon>
        <taxon>Alphaproteobacteria</taxon>
        <taxon>Rhodobacterales</taxon>
        <taxon>Paracoccaceae</taxon>
        <taxon>Tritonibacter</taxon>
    </lineage>
</organism>
<dbReference type="EMBL" id="PVUF01000007">
    <property type="protein sequence ID" value="PRZ47308.1"/>
    <property type="molecule type" value="Genomic_DNA"/>
</dbReference>
<name>A0A2T1AG57_TRISK</name>
<evidence type="ECO:0000313" key="2">
    <source>
        <dbReference type="Proteomes" id="UP000237718"/>
    </source>
</evidence>
<accession>A0A2T1AG57</accession>
<comment type="caution">
    <text evidence="1">The sequence shown here is derived from an EMBL/GenBank/DDBJ whole genome shotgun (WGS) entry which is preliminary data.</text>
</comment>
<proteinExistence type="predicted"/>
<dbReference type="Proteomes" id="UP000237718">
    <property type="component" value="Unassembled WGS sequence"/>
</dbReference>
<evidence type="ECO:0000313" key="1">
    <source>
        <dbReference type="EMBL" id="PRZ47308.1"/>
    </source>
</evidence>
<gene>
    <name evidence="1" type="ORF">CLV89_107155</name>
</gene>
<sequence>MSLDASVPMTNWTDFDLTRSLPRLQQRFPDLVVDSRLSAVTQADELIEVLASAQGISMTEAREEMRDFLYLESLRAELTA</sequence>
<reference evidence="1 2" key="1">
    <citation type="submission" date="2018-03" db="EMBL/GenBank/DDBJ databases">
        <title>Genomic Encyclopedia of Archaeal and Bacterial Type Strains, Phase II (KMG-II): from individual species to whole genera.</title>
        <authorList>
            <person name="Goeker M."/>
        </authorList>
    </citation>
    <scope>NUCLEOTIDE SEQUENCE [LARGE SCALE GENOMIC DNA]</scope>
    <source>
        <strain evidence="1 2">DSM 25328</strain>
    </source>
</reference>
<dbReference type="AlphaFoldDB" id="A0A2T1AG57"/>